<dbReference type="FunFam" id="3.30.70.1230:FF:000023">
    <property type="entry name" value="Guanylate cyclase"/>
    <property type="match status" value="1"/>
</dbReference>
<dbReference type="Gene3D" id="6.10.250.780">
    <property type="match status" value="1"/>
</dbReference>
<keyword evidence="7 16" id="KW-1133">Transmembrane helix</keyword>
<keyword evidence="6" id="KW-0547">Nucleotide-binding</keyword>
<evidence type="ECO:0000259" key="19">
    <source>
        <dbReference type="PROSITE" id="PS50125"/>
    </source>
</evidence>
<evidence type="ECO:0000256" key="3">
    <source>
        <dbReference type="ARBA" id="ARBA00012202"/>
    </source>
</evidence>
<dbReference type="GO" id="GO:0001653">
    <property type="term" value="F:peptide receptor activity"/>
    <property type="evidence" value="ECO:0007669"/>
    <property type="project" value="TreeGrafter"/>
</dbReference>
<dbReference type="InterPro" id="IPR001170">
    <property type="entry name" value="ANPR/GUC"/>
</dbReference>
<name>A0A914VL39_9BILA</name>
<evidence type="ECO:0000256" key="5">
    <source>
        <dbReference type="ARBA" id="ARBA00022729"/>
    </source>
</evidence>
<dbReference type="InterPro" id="IPR018297">
    <property type="entry name" value="A/G_cyclase_CS"/>
</dbReference>
<keyword evidence="13 15" id="KW-0141">cGMP biosynthesis</keyword>
<comment type="catalytic activity">
    <reaction evidence="1 15">
        <text>GTP = 3',5'-cyclic GMP + diphosphate</text>
        <dbReference type="Rhea" id="RHEA:13665"/>
        <dbReference type="ChEBI" id="CHEBI:33019"/>
        <dbReference type="ChEBI" id="CHEBI:37565"/>
        <dbReference type="ChEBI" id="CHEBI:57746"/>
        <dbReference type="EC" id="4.6.1.2"/>
    </reaction>
</comment>
<dbReference type="PANTHER" id="PTHR11920">
    <property type="entry name" value="GUANYLYL CYCLASE"/>
    <property type="match status" value="1"/>
</dbReference>
<evidence type="ECO:0000256" key="17">
    <source>
        <dbReference type="SAM" id="SignalP"/>
    </source>
</evidence>
<organism evidence="20 21">
    <name type="scientific">Plectus sambesii</name>
    <dbReference type="NCBI Taxonomy" id="2011161"/>
    <lineage>
        <taxon>Eukaryota</taxon>
        <taxon>Metazoa</taxon>
        <taxon>Ecdysozoa</taxon>
        <taxon>Nematoda</taxon>
        <taxon>Chromadorea</taxon>
        <taxon>Plectida</taxon>
        <taxon>Plectina</taxon>
        <taxon>Plectoidea</taxon>
        <taxon>Plectidae</taxon>
        <taxon>Plectus</taxon>
    </lineage>
</organism>
<dbReference type="CDD" id="cd07302">
    <property type="entry name" value="CHD"/>
    <property type="match status" value="1"/>
</dbReference>
<dbReference type="GO" id="GO:0005525">
    <property type="term" value="F:GTP binding"/>
    <property type="evidence" value="ECO:0007669"/>
    <property type="project" value="UniProtKB-KW"/>
</dbReference>
<comment type="similarity">
    <text evidence="14">Belongs to the adenylyl cyclase class-4/guanylyl cyclase family.</text>
</comment>
<dbReference type="PANTHER" id="PTHR11920:SF495">
    <property type="entry name" value="RECEPTOR-TYPE GUANYLATE CYCLASE GCY-7"/>
    <property type="match status" value="1"/>
</dbReference>
<dbReference type="InterPro" id="IPR001828">
    <property type="entry name" value="ANF_lig-bd_rcpt"/>
</dbReference>
<dbReference type="SMART" id="SM00044">
    <property type="entry name" value="CYCc"/>
    <property type="match status" value="1"/>
</dbReference>
<feature type="domain" description="Protein kinase" evidence="18">
    <location>
        <begin position="541"/>
        <end position="819"/>
    </location>
</feature>
<dbReference type="PROSITE" id="PS50011">
    <property type="entry name" value="PROTEIN_KINASE_DOM"/>
    <property type="match status" value="1"/>
</dbReference>
<dbReference type="GO" id="GO:0004672">
    <property type="term" value="F:protein kinase activity"/>
    <property type="evidence" value="ECO:0007669"/>
    <property type="project" value="InterPro"/>
</dbReference>
<feature type="chain" id="PRO_5037709324" description="Guanylate cyclase" evidence="17">
    <location>
        <begin position="24"/>
        <end position="1115"/>
    </location>
</feature>
<evidence type="ECO:0000259" key="18">
    <source>
        <dbReference type="PROSITE" id="PS50011"/>
    </source>
</evidence>
<dbReference type="InterPro" id="IPR011009">
    <property type="entry name" value="Kinase-like_dom_sf"/>
</dbReference>
<dbReference type="GO" id="GO:0005524">
    <property type="term" value="F:ATP binding"/>
    <property type="evidence" value="ECO:0007669"/>
    <property type="project" value="InterPro"/>
</dbReference>
<dbReference type="GO" id="GO:0007168">
    <property type="term" value="P:receptor guanylyl cyclase signaling pathway"/>
    <property type="evidence" value="ECO:0007669"/>
    <property type="project" value="TreeGrafter"/>
</dbReference>
<feature type="domain" description="Guanylate cyclase" evidence="19">
    <location>
        <begin position="890"/>
        <end position="1020"/>
    </location>
</feature>
<evidence type="ECO:0000256" key="7">
    <source>
        <dbReference type="ARBA" id="ARBA00022989"/>
    </source>
</evidence>
<dbReference type="Proteomes" id="UP000887566">
    <property type="component" value="Unplaced"/>
</dbReference>
<dbReference type="GO" id="GO:0035556">
    <property type="term" value="P:intracellular signal transduction"/>
    <property type="evidence" value="ECO:0007669"/>
    <property type="project" value="InterPro"/>
</dbReference>
<dbReference type="AlphaFoldDB" id="A0A914VL39"/>
<keyword evidence="10" id="KW-0675">Receptor</keyword>
<evidence type="ECO:0000256" key="16">
    <source>
        <dbReference type="SAM" id="Phobius"/>
    </source>
</evidence>
<dbReference type="InterPro" id="IPR029787">
    <property type="entry name" value="Nucleotide_cyclase"/>
</dbReference>
<accession>A0A914VL39</accession>
<dbReference type="CDD" id="cd06352">
    <property type="entry name" value="PBP1_NPR_GC-like"/>
    <property type="match status" value="1"/>
</dbReference>
<evidence type="ECO:0000256" key="8">
    <source>
        <dbReference type="ARBA" id="ARBA00023134"/>
    </source>
</evidence>
<keyword evidence="4 16" id="KW-0812">Transmembrane</keyword>
<dbReference type="PRINTS" id="PR00255">
    <property type="entry name" value="NATPEPTIDER"/>
</dbReference>
<feature type="transmembrane region" description="Helical" evidence="16">
    <location>
        <begin position="484"/>
        <end position="508"/>
    </location>
</feature>
<keyword evidence="8" id="KW-0342">GTP-binding</keyword>
<evidence type="ECO:0000256" key="14">
    <source>
        <dbReference type="RuleBase" id="RU000405"/>
    </source>
</evidence>
<keyword evidence="20" id="KW-1185">Reference proteome</keyword>
<dbReference type="WBParaSite" id="PSAMB.scaffold2151size25007.g16572.t2">
    <property type="protein sequence ID" value="PSAMB.scaffold2151size25007.g16572.t2"/>
    <property type="gene ID" value="PSAMB.scaffold2151size25007.g16572"/>
</dbReference>
<evidence type="ECO:0000256" key="12">
    <source>
        <dbReference type="ARBA" id="ARBA00023239"/>
    </source>
</evidence>
<dbReference type="GO" id="GO:0004016">
    <property type="term" value="F:adenylate cyclase activity"/>
    <property type="evidence" value="ECO:0007669"/>
    <property type="project" value="TreeGrafter"/>
</dbReference>
<reference evidence="21" key="1">
    <citation type="submission" date="2022-11" db="UniProtKB">
        <authorList>
            <consortium name="WormBaseParasite"/>
        </authorList>
    </citation>
    <scope>IDENTIFICATION</scope>
</reference>
<dbReference type="InterPro" id="IPR050401">
    <property type="entry name" value="Cyclic_nucleotide_synthase"/>
</dbReference>
<dbReference type="SUPFAM" id="SSF55073">
    <property type="entry name" value="Nucleotide cyclase"/>
    <property type="match status" value="1"/>
</dbReference>
<dbReference type="GO" id="GO:0007635">
    <property type="term" value="P:chemosensory behavior"/>
    <property type="evidence" value="ECO:0007669"/>
    <property type="project" value="UniProtKB-ARBA"/>
</dbReference>
<dbReference type="Pfam" id="PF07714">
    <property type="entry name" value="PK_Tyr_Ser-Thr"/>
    <property type="match status" value="1"/>
</dbReference>
<sequence length="1115" mass="124919">MVKFANQMLLVILIAGLFCPMGARRQVRVGLLMPYNRTELIPLMGFSTTAGAVMLALDRIRDEHILDDVDFSFYWEDSQCDEAASIGAGTKLILESKVDVILGPPCSAGAFAIAIMTKYYNTAVVGWGASFYEARDLVRFPTYSRTDVGSDDLARAVAEVMDYFQWVEFALMYSDDMLRRECYYIKDGLDIVFADPAYTFISTYPFVVNGSPTTNDYDVFLDAIKPRARIVIVCLDNPEDERDFMVRVHERGMDTDEYVYMLPDLHDNDGGSILAGSVAVGDKQRWNDRSSKPDGKDDLAKKGYEKAFIITVELASGEAVNKMRSEIPRRMKQPPFNCTTMCDGPEDQYGSTYSPYLYDAMYVYALSLNKTLQTDPVNGHRNGSMIQDNCESNFSGMTGDVVINNNGNRLPTFVIRGFDQYLNLIEFGHINVSQPNGQTVQLNVSSASVIWGARSGDAQPLSRPVCGFTGLDCPKSFLDLYLPYVIVLSCIALLLVILSVSGFSYSIYSRLQSIKLQNQLWQVSYSSLQRIVEQKETTLSQSSLPSSGRSNASSLVESLFKSITNRKCKNYEFYFYNGQATAAAKTQANFAIKDETDFAEFRAMRELSHENVNKFIGVCLDGPNFLSLWRYCKRGSLKDVIRKGHLTLDWFFKYSLINDIAAGIDYLANSPLKVHGNITSKTCLVDDRWQVMLSDFGMRVVRQAEKPPPGKLLWTAPEILRSELKEGTAAGDIYSFAIVCSEILTTKKAFEDRMTEDLGPEGVIYHVMKEKVHPFRPSLSNVGPEVNPAMIHLIKDCWTEKVADRPNIRIVRGMLKAMMSGRNANLMDHVMNMMEKYAVTLEQQVEERTKQLVEEQKKSDVLLYRMLPRQVADKLKSGQSVEPEAFDNVTIFFSDVVGFTNIASRCSPLQVVNLLNDLYTLFDGIIEAHDVYKVETIGDGYLCVSGLPHRNGDMHAREIADMSLEFMRSLINFRIHNLPNEQINLRIGLHTGSCVSGIVGMSMPRYCLFGDSVNTASRMESHGKPGQIHITAETNRYLTHIIGGYKTAERGDVIIKGKGVLLTYWLLGKADALPFASGNQSGDPALTQMYESYKASIDELDEASRPLSVVHTKVE</sequence>
<comment type="subcellular location">
    <subcellularLocation>
        <location evidence="2">Membrane</location>
        <topology evidence="2">Single-pass type I membrane protein</topology>
    </subcellularLocation>
</comment>
<dbReference type="SUPFAM" id="SSF53822">
    <property type="entry name" value="Periplasmic binding protein-like I"/>
    <property type="match status" value="1"/>
</dbReference>
<dbReference type="Gene3D" id="1.10.510.10">
    <property type="entry name" value="Transferase(Phosphotransferase) domain 1"/>
    <property type="match status" value="1"/>
</dbReference>
<evidence type="ECO:0000256" key="6">
    <source>
        <dbReference type="ARBA" id="ARBA00022741"/>
    </source>
</evidence>
<proteinExistence type="inferred from homology"/>
<dbReference type="InterPro" id="IPR028082">
    <property type="entry name" value="Peripla_BP_I"/>
</dbReference>
<dbReference type="EC" id="4.6.1.2" evidence="3 15"/>
<evidence type="ECO:0000256" key="2">
    <source>
        <dbReference type="ARBA" id="ARBA00004479"/>
    </source>
</evidence>
<evidence type="ECO:0000256" key="1">
    <source>
        <dbReference type="ARBA" id="ARBA00001436"/>
    </source>
</evidence>
<dbReference type="InterPro" id="IPR000719">
    <property type="entry name" value="Prot_kinase_dom"/>
</dbReference>
<dbReference type="PROSITE" id="PS50125">
    <property type="entry name" value="GUANYLATE_CYCLASE_2"/>
    <property type="match status" value="1"/>
</dbReference>
<keyword evidence="12 14" id="KW-0456">Lyase</keyword>
<evidence type="ECO:0000256" key="11">
    <source>
        <dbReference type="ARBA" id="ARBA00023180"/>
    </source>
</evidence>
<evidence type="ECO:0000256" key="13">
    <source>
        <dbReference type="ARBA" id="ARBA00023293"/>
    </source>
</evidence>
<keyword evidence="11" id="KW-0325">Glycoprotein</keyword>
<protein>
    <recommendedName>
        <fullName evidence="3 15">Guanylate cyclase</fullName>
        <ecNumber evidence="3 15">4.6.1.2</ecNumber>
    </recommendedName>
</protein>
<dbReference type="SUPFAM" id="SSF56112">
    <property type="entry name" value="Protein kinase-like (PK-like)"/>
    <property type="match status" value="1"/>
</dbReference>
<evidence type="ECO:0000256" key="10">
    <source>
        <dbReference type="ARBA" id="ARBA00023170"/>
    </source>
</evidence>
<dbReference type="PROSITE" id="PS00452">
    <property type="entry name" value="GUANYLATE_CYCLASE_1"/>
    <property type="match status" value="1"/>
</dbReference>
<evidence type="ECO:0000256" key="9">
    <source>
        <dbReference type="ARBA" id="ARBA00023136"/>
    </source>
</evidence>
<dbReference type="Pfam" id="PF00211">
    <property type="entry name" value="Guanylate_cyc"/>
    <property type="match status" value="1"/>
</dbReference>
<dbReference type="Gene3D" id="3.40.50.2300">
    <property type="match status" value="2"/>
</dbReference>
<evidence type="ECO:0000313" key="20">
    <source>
        <dbReference type="Proteomes" id="UP000887566"/>
    </source>
</evidence>
<dbReference type="InterPro" id="IPR001245">
    <property type="entry name" value="Ser-Thr/Tyr_kinase_cat_dom"/>
</dbReference>
<keyword evidence="9 16" id="KW-0472">Membrane</keyword>
<dbReference type="GO" id="GO:0005886">
    <property type="term" value="C:plasma membrane"/>
    <property type="evidence" value="ECO:0007669"/>
    <property type="project" value="TreeGrafter"/>
</dbReference>
<keyword evidence="5 17" id="KW-0732">Signal</keyword>
<evidence type="ECO:0000313" key="21">
    <source>
        <dbReference type="WBParaSite" id="PSAMB.scaffold2151size25007.g16572.t2"/>
    </source>
</evidence>
<dbReference type="Gene3D" id="3.30.70.1230">
    <property type="entry name" value="Nucleotide cyclase"/>
    <property type="match status" value="1"/>
</dbReference>
<dbReference type="InterPro" id="IPR001054">
    <property type="entry name" value="A/G_cyclase"/>
</dbReference>
<dbReference type="GO" id="GO:0004383">
    <property type="term" value="F:guanylate cyclase activity"/>
    <property type="evidence" value="ECO:0007669"/>
    <property type="project" value="UniProtKB-EC"/>
</dbReference>
<dbReference type="Pfam" id="PF01094">
    <property type="entry name" value="ANF_receptor"/>
    <property type="match status" value="1"/>
</dbReference>
<dbReference type="GO" id="GO:0006935">
    <property type="term" value="P:chemotaxis"/>
    <property type="evidence" value="ECO:0007669"/>
    <property type="project" value="UniProtKB-ARBA"/>
</dbReference>
<evidence type="ECO:0000256" key="4">
    <source>
        <dbReference type="ARBA" id="ARBA00022692"/>
    </source>
</evidence>
<feature type="signal peptide" evidence="17">
    <location>
        <begin position="1"/>
        <end position="23"/>
    </location>
</feature>
<evidence type="ECO:0000256" key="15">
    <source>
        <dbReference type="RuleBase" id="RU003431"/>
    </source>
</evidence>